<protein>
    <submittedName>
        <fullName evidence="2">Uncharacterized protein</fullName>
    </submittedName>
</protein>
<feature type="region of interest" description="Disordered" evidence="1">
    <location>
        <begin position="1"/>
        <end position="47"/>
    </location>
</feature>
<dbReference type="EnsemblPlants" id="evm.model.02.1128">
    <property type="protein sequence ID" value="cds.evm.model.02.1128"/>
    <property type="gene ID" value="evm.TU.02.1128"/>
</dbReference>
<organism evidence="2 3">
    <name type="scientific">Cannabis sativa</name>
    <name type="common">Hemp</name>
    <name type="synonym">Marijuana</name>
    <dbReference type="NCBI Taxonomy" id="3483"/>
    <lineage>
        <taxon>Eukaryota</taxon>
        <taxon>Viridiplantae</taxon>
        <taxon>Streptophyta</taxon>
        <taxon>Embryophyta</taxon>
        <taxon>Tracheophyta</taxon>
        <taxon>Spermatophyta</taxon>
        <taxon>Magnoliopsida</taxon>
        <taxon>eudicotyledons</taxon>
        <taxon>Gunneridae</taxon>
        <taxon>Pentapetalae</taxon>
        <taxon>rosids</taxon>
        <taxon>fabids</taxon>
        <taxon>Rosales</taxon>
        <taxon>Cannabaceae</taxon>
        <taxon>Cannabis</taxon>
    </lineage>
</organism>
<reference evidence="2" key="2">
    <citation type="submission" date="2021-03" db="UniProtKB">
        <authorList>
            <consortium name="EnsemblPlants"/>
        </authorList>
    </citation>
    <scope>IDENTIFICATION</scope>
</reference>
<accession>A0A803NSE0</accession>
<name>A0A803NSE0_CANSA</name>
<dbReference type="Proteomes" id="UP000596661">
    <property type="component" value="Chromosome 2"/>
</dbReference>
<dbReference type="CDD" id="cd09272">
    <property type="entry name" value="RNase_HI_RT_Ty1"/>
    <property type="match status" value="1"/>
</dbReference>
<proteinExistence type="predicted"/>
<keyword evidence="3" id="KW-1185">Reference proteome</keyword>
<feature type="compositionally biased region" description="Polar residues" evidence="1">
    <location>
        <begin position="23"/>
        <end position="47"/>
    </location>
</feature>
<dbReference type="Gramene" id="evm.model.02.1128">
    <property type="protein sequence ID" value="cds.evm.model.02.1128"/>
    <property type="gene ID" value="evm.TU.02.1128"/>
</dbReference>
<evidence type="ECO:0000313" key="2">
    <source>
        <dbReference type="EnsemblPlants" id="cds.evm.model.02.1128"/>
    </source>
</evidence>
<dbReference type="AlphaFoldDB" id="A0A803NSE0"/>
<sequence>MRFLGRQNKAATPRLTGVLGHAPSSQEAYLPQASQPAGNHSGATDTATNHPVVADAAIDHSLHVDATANTIPTSVAISKSPIIAVTRCQTALDQCNKHHMRTRSKFGILKLKAFLATREPSSLKEALNQIVWNKAMSDEVLALVRKKKTYTLVKLPIGRKVIGCKAYQDADWAFHLDDRRSTTGLAIFFGSNLMAWKKLTWLHYLFSELRLQLSQSLIIWCDNLSIIMLTQNPILHARTKHIELDLYFVRGKVLNKMVQIKHVSTYDHLAYGLTKAIWSEVC</sequence>
<dbReference type="PANTHER" id="PTHR11439:SF463">
    <property type="entry name" value="REVERSE TRANSCRIPTASE TY1_COPIA-TYPE DOMAIN-CONTAINING PROTEIN"/>
    <property type="match status" value="1"/>
</dbReference>
<reference evidence="2" key="1">
    <citation type="submission" date="2018-11" db="EMBL/GenBank/DDBJ databases">
        <authorList>
            <person name="Grassa J C."/>
        </authorList>
    </citation>
    <scope>NUCLEOTIDE SEQUENCE [LARGE SCALE GENOMIC DNA]</scope>
</reference>
<dbReference type="EMBL" id="UZAU01000161">
    <property type="status" value="NOT_ANNOTATED_CDS"/>
    <property type="molecule type" value="Genomic_DNA"/>
</dbReference>
<evidence type="ECO:0000256" key="1">
    <source>
        <dbReference type="SAM" id="MobiDB-lite"/>
    </source>
</evidence>
<dbReference type="PANTHER" id="PTHR11439">
    <property type="entry name" value="GAG-POL-RELATED RETROTRANSPOSON"/>
    <property type="match status" value="1"/>
</dbReference>
<evidence type="ECO:0000313" key="3">
    <source>
        <dbReference type="Proteomes" id="UP000596661"/>
    </source>
</evidence>